<proteinExistence type="predicted"/>
<gene>
    <name evidence="1" type="ORF">QFC19_007336</name>
</gene>
<name>A0ACC2VAI5_9TREE</name>
<comment type="caution">
    <text evidence="1">The sequence shown here is derived from an EMBL/GenBank/DDBJ whole genome shotgun (WGS) entry which is preliminary data.</text>
</comment>
<evidence type="ECO:0000313" key="2">
    <source>
        <dbReference type="Proteomes" id="UP001241377"/>
    </source>
</evidence>
<organism evidence="1 2">
    <name type="scientific">Naganishia cerealis</name>
    <dbReference type="NCBI Taxonomy" id="610337"/>
    <lineage>
        <taxon>Eukaryota</taxon>
        <taxon>Fungi</taxon>
        <taxon>Dikarya</taxon>
        <taxon>Basidiomycota</taxon>
        <taxon>Agaricomycotina</taxon>
        <taxon>Tremellomycetes</taxon>
        <taxon>Filobasidiales</taxon>
        <taxon>Filobasidiaceae</taxon>
        <taxon>Naganishia</taxon>
    </lineage>
</organism>
<evidence type="ECO:0000313" key="1">
    <source>
        <dbReference type="EMBL" id="KAJ9096110.1"/>
    </source>
</evidence>
<reference evidence="1" key="1">
    <citation type="submission" date="2023-04" db="EMBL/GenBank/DDBJ databases">
        <title>Draft Genome sequencing of Naganishia species isolated from polar environments using Oxford Nanopore Technology.</title>
        <authorList>
            <person name="Leo P."/>
            <person name="Venkateswaran K."/>
        </authorList>
    </citation>
    <scope>NUCLEOTIDE SEQUENCE</scope>
    <source>
        <strain evidence="1">MNA-CCFEE 5261</strain>
    </source>
</reference>
<protein>
    <submittedName>
        <fullName evidence="1">Uncharacterized protein</fullName>
    </submittedName>
</protein>
<keyword evidence="2" id="KW-1185">Reference proteome</keyword>
<sequence length="144" mass="16174">MPPGSTYISSLEDADTPRRNAACPENGSDIQPVPPISRTGMVMVTNSSPPYHNEEWENLMREKTQLAALLEASLLERAQVEAKRRKADAARLFMDVAEACRIELERLQQEKKNRKCRDQCFREALKMAMNVVSASEGGNHGRET</sequence>
<accession>A0ACC2VAI5</accession>
<dbReference type="EMBL" id="JASBWR010000096">
    <property type="protein sequence ID" value="KAJ9096110.1"/>
    <property type="molecule type" value="Genomic_DNA"/>
</dbReference>
<dbReference type="Proteomes" id="UP001241377">
    <property type="component" value="Unassembled WGS sequence"/>
</dbReference>